<protein>
    <recommendedName>
        <fullName evidence="6">Lipoprotein</fullName>
    </recommendedName>
</protein>
<evidence type="ECO:0000313" key="5">
    <source>
        <dbReference type="Proteomes" id="UP000593591"/>
    </source>
</evidence>
<dbReference type="Proteomes" id="UP000593591">
    <property type="component" value="Chromosome"/>
</dbReference>
<dbReference type="EMBL" id="CP031517">
    <property type="protein sequence ID" value="QOS40413.1"/>
    <property type="molecule type" value="Genomic_DNA"/>
</dbReference>
<dbReference type="KEGG" id="trc:DYE49_08070"/>
<feature type="chain" id="PRO_5036240801" description="Lipoprotein" evidence="1">
    <location>
        <begin position="26"/>
        <end position="117"/>
    </location>
</feature>
<evidence type="ECO:0000313" key="3">
    <source>
        <dbReference type="EMBL" id="QOS40413.1"/>
    </source>
</evidence>
<dbReference type="EMBL" id="JACHFR010000001">
    <property type="protein sequence ID" value="MBB5217863.1"/>
    <property type="molecule type" value="Genomic_DNA"/>
</dbReference>
<evidence type="ECO:0000313" key="2">
    <source>
        <dbReference type="EMBL" id="MBB5217863.1"/>
    </source>
</evidence>
<dbReference type="AlphaFoldDB" id="A0A840SE67"/>
<keyword evidence="1" id="KW-0732">Signal</keyword>
<evidence type="ECO:0000256" key="1">
    <source>
        <dbReference type="SAM" id="SignalP"/>
    </source>
</evidence>
<accession>A0A840SE67</accession>
<gene>
    <name evidence="3" type="ORF">DYE49_08070</name>
    <name evidence="2" type="ORF">HNP77_000207</name>
</gene>
<reference evidence="3 5" key="1">
    <citation type="submission" date="2018-08" db="EMBL/GenBank/DDBJ databases">
        <title>The first complete genome of Treponema rectale (CHPAT), a commensal spirochete of the bovine rectum.</title>
        <authorList>
            <person name="Staton G.J."/>
            <person name="Clegg S.R."/>
            <person name="Carter S.D."/>
            <person name="Radford A.D."/>
            <person name="Darby A."/>
            <person name="Hall N."/>
            <person name="Birtles R.J."/>
            <person name="Evans N.J."/>
        </authorList>
    </citation>
    <scope>NUCLEOTIDE SEQUENCE [LARGE SCALE GENOMIC DNA]</scope>
    <source>
        <strain evidence="3 5">CHPA</strain>
    </source>
</reference>
<evidence type="ECO:0000313" key="4">
    <source>
        <dbReference type="Proteomes" id="UP000578697"/>
    </source>
</evidence>
<evidence type="ECO:0008006" key="6">
    <source>
        <dbReference type="Google" id="ProtNLM"/>
    </source>
</evidence>
<sequence>MFKKLLFISAAVLTLVSAVSCSSSRQDTASAETVSELPGLPVSARGILQLNEEGEAVVVSGGKTKNRGTVVLVPCEGYEEVYAGLSSFSGKSVEVTGRLLEKNSPWSSKMELISIKE</sequence>
<dbReference type="PROSITE" id="PS51257">
    <property type="entry name" value="PROKAR_LIPOPROTEIN"/>
    <property type="match status" value="1"/>
</dbReference>
<dbReference type="Proteomes" id="UP000578697">
    <property type="component" value="Unassembled WGS sequence"/>
</dbReference>
<name>A0A840SE67_9SPIR</name>
<reference evidence="2 4" key="2">
    <citation type="submission" date="2020-08" db="EMBL/GenBank/DDBJ databases">
        <title>Genomic Encyclopedia of Type Strains, Phase IV (KMG-IV): sequencing the most valuable type-strain genomes for metagenomic binning, comparative biology and taxonomic classification.</title>
        <authorList>
            <person name="Goeker M."/>
        </authorList>
    </citation>
    <scope>NUCLEOTIDE SEQUENCE [LARGE SCALE GENOMIC DNA]</scope>
    <source>
        <strain evidence="2 4">DSM 103679</strain>
    </source>
</reference>
<proteinExistence type="predicted"/>
<organism evidence="2 4">
    <name type="scientific">Treponema rectale</name>
    <dbReference type="NCBI Taxonomy" id="744512"/>
    <lineage>
        <taxon>Bacteria</taxon>
        <taxon>Pseudomonadati</taxon>
        <taxon>Spirochaetota</taxon>
        <taxon>Spirochaetia</taxon>
        <taxon>Spirochaetales</taxon>
        <taxon>Treponemataceae</taxon>
        <taxon>Treponema</taxon>
    </lineage>
</organism>
<keyword evidence="4" id="KW-1185">Reference proteome</keyword>
<dbReference type="RefSeq" id="WP_184651307.1">
    <property type="nucleotide sequence ID" value="NZ_JACHFR010000001.1"/>
</dbReference>
<feature type="signal peptide" evidence="1">
    <location>
        <begin position="1"/>
        <end position="25"/>
    </location>
</feature>